<sequence>MSVQIFEFNPAVEDLQSLIATKRCSNHHLWKFADLILKALQCYDERRSRLHINLLIVAVYEFGAAKIESGAKTDPCELDKLERTLSIITSGEVTSDVHLLKMHFKQEILKVENSSFTMNASTAPFAQSPSISYQGCYFYQAERDIHSSKINDHSVKSNCYNRSNHELNANLQDFRKPRQVKRLHRASGANKTREKLRTHIQSRNFGLKSHERRANSKLAGGRR</sequence>
<evidence type="ECO:0000313" key="3">
    <source>
        <dbReference type="Proteomes" id="UP000053593"/>
    </source>
</evidence>
<accession>A0A0D0AZU5</accession>
<proteinExistence type="predicted"/>
<name>A0A0D0AZU5_9AGAR</name>
<evidence type="ECO:0000313" key="2">
    <source>
        <dbReference type="EMBL" id="KIK56270.1"/>
    </source>
</evidence>
<dbReference type="EMBL" id="KN834799">
    <property type="protein sequence ID" value="KIK56270.1"/>
    <property type="molecule type" value="Genomic_DNA"/>
</dbReference>
<feature type="region of interest" description="Disordered" evidence="1">
    <location>
        <begin position="185"/>
        <end position="223"/>
    </location>
</feature>
<organism evidence="2 3">
    <name type="scientific">Collybiopsis luxurians FD-317 M1</name>
    <dbReference type="NCBI Taxonomy" id="944289"/>
    <lineage>
        <taxon>Eukaryota</taxon>
        <taxon>Fungi</taxon>
        <taxon>Dikarya</taxon>
        <taxon>Basidiomycota</taxon>
        <taxon>Agaricomycotina</taxon>
        <taxon>Agaricomycetes</taxon>
        <taxon>Agaricomycetidae</taxon>
        <taxon>Agaricales</taxon>
        <taxon>Marasmiineae</taxon>
        <taxon>Omphalotaceae</taxon>
        <taxon>Collybiopsis</taxon>
        <taxon>Collybiopsis luxurians</taxon>
    </lineage>
</organism>
<gene>
    <name evidence="2" type="ORF">GYMLUDRAFT_248017</name>
</gene>
<reference evidence="2 3" key="1">
    <citation type="submission" date="2014-04" db="EMBL/GenBank/DDBJ databases">
        <title>Evolutionary Origins and Diversification of the Mycorrhizal Mutualists.</title>
        <authorList>
            <consortium name="DOE Joint Genome Institute"/>
            <consortium name="Mycorrhizal Genomics Consortium"/>
            <person name="Kohler A."/>
            <person name="Kuo A."/>
            <person name="Nagy L.G."/>
            <person name="Floudas D."/>
            <person name="Copeland A."/>
            <person name="Barry K.W."/>
            <person name="Cichocki N."/>
            <person name="Veneault-Fourrey C."/>
            <person name="LaButti K."/>
            <person name="Lindquist E.A."/>
            <person name="Lipzen A."/>
            <person name="Lundell T."/>
            <person name="Morin E."/>
            <person name="Murat C."/>
            <person name="Riley R."/>
            <person name="Ohm R."/>
            <person name="Sun H."/>
            <person name="Tunlid A."/>
            <person name="Henrissat B."/>
            <person name="Grigoriev I.V."/>
            <person name="Hibbett D.S."/>
            <person name="Martin F."/>
        </authorList>
    </citation>
    <scope>NUCLEOTIDE SEQUENCE [LARGE SCALE GENOMIC DNA]</scope>
    <source>
        <strain evidence="2 3">FD-317 M1</strain>
    </source>
</reference>
<protein>
    <submittedName>
        <fullName evidence="2">Unplaced genomic scaffold GYMLUscaffold_51, whole genome shotgun sequence</fullName>
    </submittedName>
</protein>
<dbReference type="HOGENOM" id="CLU_083943_0_0_1"/>
<keyword evidence="3" id="KW-1185">Reference proteome</keyword>
<dbReference type="AlphaFoldDB" id="A0A0D0AZU5"/>
<evidence type="ECO:0000256" key="1">
    <source>
        <dbReference type="SAM" id="MobiDB-lite"/>
    </source>
</evidence>
<dbReference type="Proteomes" id="UP000053593">
    <property type="component" value="Unassembled WGS sequence"/>
</dbReference>